<gene>
    <name evidence="1" type="ORF">QS748_02035</name>
</gene>
<protein>
    <submittedName>
        <fullName evidence="1">Uncharacterized protein</fullName>
    </submittedName>
</protein>
<keyword evidence="2" id="KW-1185">Reference proteome</keyword>
<dbReference type="EMBL" id="JASXSV010000002">
    <property type="protein sequence ID" value="MDP0588035.1"/>
    <property type="molecule type" value="Genomic_DNA"/>
</dbReference>
<proteinExistence type="predicted"/>
<dbReference type="Proteomes" id="UP001178148">
    <property type="component" value="Unassembled WGS sequence"/>
</dbReference>
<evidence type="ECO:0000313" key="2">
    <source>
        <dbReference type="Proteomes" id="UP001178148"/>
    </source>
</evidence>
<accession>A0AA90NRN8</accession>
<sequence>MTKDNKIENDFLGDERIQSEDLHDKGSRKAMQLRRVLEDRAETKRLSSICGDNYWGDI</sequence>
<name>A0AA90NRN8_9GAMM</name>
<evidence type="ECO:0000313" key="1">
    <source>
        <dbReference type="EMBL" id="MDP0588035.1"/>
    </source>
</evidence>
<comment type="caution">
    <text evidence="1">The sequence shown here is derived from an EMBL/GenBank/DDBJ whole genome shotgun (WGS) entry which is preliminary data.</text>
</comment>
<organism evidence="1 2">
    <name type="scientific">Candidatus Endonucleibacter bathymodioli</name>
    <dbReference type="NCBI Taxonomy" id="539814"/>
    <lineage>
        <taxon>Bacteria</taxon>
        <taxon>Pseudomonadati</taxon>
        <taxon>Pseudomonadota</taxon>
        <taxon>Gammaproteobacteria</taxon>
        <taxon>Oceanospirillales</taxon>
        <taxon>Endozoicomonadaceae</taxon>
        <taxon>Candidatus Endonucleibacter</taxon>
    </lineage>
</organism>
<reference evidence="1 2" key="1">
    <citation type="journal article" date="2023" name="bioRxiv">
        <title>An intranuclear bacterial parasite of deep-sea mussels expresses apoptosis inhibitors acquired from its host.</title>
        <authorList>
            <person name="Gonzalez Porras M.A."/>
            <person name="Assie A."/>
            <person name="Tietjen M."/>
            <person name="Violette M."/>
            <person name="Kleiner M."/>
            <person name="Gruber-Vodicka H."/>
            <person name="Dubilier N."/>
            <person name="Leisch N."/>
        </authorList>
    </citation>
    <scope>NUCLEOTIDE SEQUENCE [LARGE SCALE GENOMIC DNA]</scope>
    <source>
        <strain evidence="1">IAP13</strain>
    </source>
</reference>
<dbReference type="AlphaFoldDB" id="A0AA90NRN8"/>